<dbReference type="Gene3D" id="1.10.1510.10">
    <property type="entry name" value="Uncharacterised protein YqeY/AIM41 PF09424, N-terminal domain"/>
    <property type="match status" value="1"/>
</dbReference>
<gene>
    <name evidence="1" type="ORF">EHV08_08195</name>
</gene>
<reference evidence="1 2" key="1">
    <citation type="submission" date="2018-12" db="EMBL/GenBank/DDBJ databases">
        <title>Genome sequencing of Prevotella sp. KCOM 3155 (= JS262).</title>
        <authorList>
            <person name="Kook J.-K."/>
            <person name="Park S.-N."/>
            <person name="Lim Y.K."/>
        </authorList>
    </citation>
    <scope>NUCLEOTIDE SEQUENCE [LARGE SCALE GENOMIC DNA]</scope>
    <source>
        <strain evidence="1 2">KCOM 3155</strain>
    </source>
</reference>
<dbReference type="InterPro" id="IPR019004">
    <property type="entry name" value="YqeY/Aim41"/>
</dbReference>
<dbReference type="InterPro" id="IPR042184">
    <property type="entry name" value="YqeY/Aim41_N"/>
</dbReference>
<dbReference type="InterPro" id="IPR003789">
    <property type="entry name" value="Asn/Gln_tRNA_amidoTrase-B-like"/>
</dbReference>
<dbReference type="Gene3D" id="1.10.10.410">
    <property type="match status" value="1"/>
</dbReference>
<dbReference type="Pfam" id="PF09424">
    <property type="entry name" value="YqeY"/>
    <property type="match status" value="1"/>
</dbReference>
<dbReference type="InterPro" id="IPR023168">
    <property type="entry name" value="GatB_Yqey_C_2"/>
</dbReference>
<name>A0A432LLN9_9BACT</name>
<sequence>MMLFDQISEDIKAAMKARDKVRLETLRNIKKVFLEAKTAPGANDTLEDVDALKIIAKLAKQGRETATTYTGAGRQDLAEAELAQVEVLESYLPKQLSDSEIEEEVKKIIAETGATSMKDMGKVMGIASKQMAGRAEGGKISAVVRSLLA</sequence>
<protein>
    <submittedName>
        <fullName evidence="1">GatB/YqeY domain-containing protein</fullName>
    </submittedName>
</protein>
<comment type="caution">
    <text evidence="1">The sequence shown here is derived from an EMBL/GenBank/DDBJ whole genome shotgun (WGS) entry which is preliminary data.</text>
</comment>
<evidence type="ECO:0000313" key="1">
    <source>
        <dbReference type="EMBL" id="RUL59738.1"/>
    </source>
</evidence>
<dbReference type="OrthoDB" id="9788127at2"/>
<proteinExistence type="predicted"/>
<evidence type="ECO:0000313" key="2">
    <source>
        <dbReference type="Proteomes" id="UP000278983"/>
    </source>
</evidence>
<dbReference type="RefSeq" id="WP_126678844.1">
    <property type="nucleotide sequence ID" value="NZ_RYYU01000001.1"/>
</dbReference>
<dbReference type="SUPFAM" id="SSF89095">
    <property type="entry name" value="GatB/YqeY motif"/>
    <property type="match status" value="1"/>
</dbReference>
<dbReference type="PANTHER" id="PTHR28055:SF1">
    <property type="entry name" value="ALTERED INHERITANCE OF MITOCHONDRIA PROTEIN 41, MITOCHONDRIAL"/>
    <property type="match status" value="1"/>
</dbReference>
<dbReference type="AlphaFoldDB" id="A0A432LLN9"/>
<dbReference type="Proteomes" id="UP000278983">
    <property type="component" value="Unassembled WGS sequence"/>
</dbReference>
<organism evidence="1 2">
    <name type="scientific">Prevotella koreensis</name>
    <dbReference type="NCBI Taxonomy" id="2490854"/>
    <lineage>
        <taxon>Bacteria</taxon>
        <taxon>Pseudomonadati</taxon>
        <taxon>Bacteroidota</taxon>
        <taxon>Bacteroidia</taxon>
        <taxon>Bacteroidales</taxon>
        <taxon>Prevotellaceae</taxon>
        <taxon>Prevotella</taxon>
    </lineage>
</organism>
<dbReference type="PANTHER" id="PTHR28055">
    <property type="entry name" value="ALTERED INHERITANCE OF MITOCHONDRIA PROTEIN 41, MITOCHONDRIAL"/>
    <property type="match status" value="1"/>
</dbReference>
<accession>A0A432LLN9</accession>
<dbReference type="GO" id="GO:0016884">
    <property type="term" value="F:carbon-nitrogen ligase activity, with glutamine as amido-N-donor"/>
    <property type="evidence" value="ECO:0007669"/>
    <property type="project" value="InterPro"/>
</dbReference>
<dbReference type="EMBL" id="RYYU01000001">
    <property type="protein sequence ID" value="RUL59738.1"/>
    <property type="molecule type" value="Genomic_DNA"/>
</dbReference>
<keyword evidence="2" id="KW-1185">Reference proteome</keyword>